<feature type="chain" id="PRO_5045883329" description="Secreted protein" evidence="1">
    <location>
        <begin position="23"/>
        <end position="69"/>
    </location>
</feature>
<organism evidence="2 3">
    <name type="scientific">Gemmata algarum</name>
    <dbReference type="NCBI Taxonomy" id="2975278"/>
    <lineage>
        <taxon>Bacteria</taxon>
        <taxon>Pseudomonadati</taxon>
        <taxon>Planctomycetota</taxon>
        <taxon>Planctomycetia</taxon>
        <taxon>Gemmatales</taxon>
        <taxon>Gemmataceae</taxon>
        <taxon>Gemmata</taxon>
    </lineage>
</organism>
<evidence type="ECO:0008006" key="4">
    <source>
        <dbReference type="Google" id="ProtNLM"/>
    </source>
</evidence>
<accession>A0ABU5EV73</accession>
<protein>
    <recommendedName>
        <fullName evidence="4">Secreted protein</fullName>
    </recommendedName>
</protein>
<dbReference type="RefSeq" id="WP_320686011.1">
    <property type="nucleotide sequence ID" value="NZ_JAXBLV010000099.1"/>
</dbReference>
<comment type="caution">
    <text evidence="2">The sequence shown here is derived from an EMBL/GenBank/DDBJ whole genome shotgun (WGS) entry which is preliminary data.</text>
</comment>
<keyword evidence="1" id="KW-0732">Signal</keyword>
<dbReference type="EMBL" id="JAXBLV010000099">
    <property type="protein sequence ID" value="MDY3559203.1"/>
    <property type="molecule type" value="Genomic_DNA"/>
</dbReference>
<evidence type="ECO:0000256" key="1">
    <source>
        <dbReference type="SAM" id="SignalP"/>
    </source>
</evidence>
<reference evidence="3" key="1">
    <citation type="journal article" date="2023" name="Mar. Drugs">
        <title>Gemmata algarum, a Novel Planctomycete Isolated from an Algal Mat, Displays Antimicrobial Activity.</title>
        <authorList>
            <person name="Kumar G."/>
            <person name="Kallscheuer N."/>
            <person name="Kashif M."/>
            <person name="Ahamad S."/>
            <person name="Jagadeeshwari U."/>
            <person name="Pannikurungottu S."/>
            <person name="Haufschild T."/>
            <person name="Kabuu M."/>
            <person name="Sasikala C."/>
            <person name="Jogler C."/>
            <person name="Ramana C."/>
        </authorList>
    </citation>
    <scope>NUCLEOTIDE SEQUENCE [LARGE SCALE GENOMIC DNA]</scope>
    <source>
        <strain evidence="3">JC673</strain>
    </source>
</reference>
<name>A0ABU5EV73_9BACT</name>
<sequence length="69" mass="7414">MPNLKVILLAVVKRAACLFVHACLDCATPPPEWEGNDADKFAGAKTALANCRKADLPPSWGRHDDALKA</sequence>
<evidence type="ECO:0000313" key="2">
    <source>
        <dbReference type="EMBL" id="MDY3559203.1"/>
    </source>
</evidence>
<gene>
    <name evidence="2" type="ORF">R5W23_006421</name>
</gene>
<proteinExistence type="predicted"/>
<dbReference type="Proteomes" id="UP001272242">
    <property type="component" value="Unassembled WGS sequence"/>
</dbReference>
<feature type="signal peptide" evidence="1">
    <location>
        <begin position="1"/>
        <end position="22"/>
    </location>
</feature>
<evidence type="ECO:0000313" key="3">
    <source>
        <dbReference type="Proteomes" id="UP001272242"/>
    </source>
</evidence>
<keyword evidence="3" id="KW-1185">Reference proteome</keyword>